<keyword evidence="11 18" id="KW-0812">Transmembrane</keyword>
<evidence type="ECO:0000256" key="14">
    <source>
        <dbReference type="ARBA" id="ARBA00023098"/>
    </source>
</evidence>
<proteinExistence type="inferred from homology"/>
<evidence type="ECO:0000256" key="4">
    <source>
        <dbReference type="ARBA" id="ARBA00005189"/>
    </source>
</evidence>
<organism evidence="20 21">
    <name type="scientific">Methylovorus glucosotrophus (strain SIP3-4)</name>
    <dbReference type="NCBI Taxonomy" id="582744"/>
    <lineage>
        <taxon>Bacteria</taxon>
        <taxon>Pseudomonadati</taxon>
        <taxon>Pseudomonadota</taxon>
        <taxon>Betaproteobacteria</taxon>
        <taxon>Nitrosomonadales</taxon>
        <taxon>Methylophilaceae</taxon>
        <taxon>Methylovorus</taxon>
    </lineage>
</organism>
<dbReference type="PANTHER" id="PTHR46382:SF1">
    <property type="entry name" value="PHOSPHATIDATE CYTIDYLYLTRANSFERASE"/>
    <property type="match status" value="1"/>
</dbReference>
<keyword evidence="8" id="KW-1003">Cell membrane</keyword>
<keyword evidence="14" id="KW-0443">Lipid metabolism</keyword>
<evidence type="ECO:0000256" key="15">
    <source>
        <dbReference type="ARBA" id="ARBA00023136"/>
    </source>
</evidence>
<evidence type="ECO:0000256" key="10">
    <source>
        <dbReference type="ARBA" id="ARBA00022679"/>
    </source>
</evidence>
<dbReference type="Proteomes" id="UP000002743">
    <property type="component" value="Chromosome"/>
</dbReference>
<keyword evidence="21" id="KW-1185">Reference proteome</keyword>
<feature type="transmembrane region" description="Helical" evidence="19">
    <location>
        <begin position="56"/>
        <end position="77"/>
    </location>
</feature>
<comment type="pathway">
    <text evidence="3 18">Phospholipid metabolism; CDP-diacylglycerol biosynthesis; CDP-diacylglycerol from sn-glycerol 3-phosphate: step 3/3.</text>
</comment>
<dbReference type="RefSeq" id="WP_015830109.1">
    <property type="nucleotide sequence ID" value="NC_012969.1"/>
</dbReference>
<keyword evidence="10 18" id="KW-0808">Transferase</keyword>
<dbReference type="Pfam" id="PF01148">
    <property type="entry name" value="CTP_transf_1"/>
    <property type="match status" value="1"/>
</dbReference>
<comment type="similarity">
    <text evidence="5 18">Belongs to the CDS family.</text>
</comment>
<dbReference type="GO" id="GO:0016024">
    <property type="term" value="P:CDP-diacylglycerol biosynthetic process"/>
    <property type="evidence" value="ECO:0007669"/>
    <property type="project" value="UniProtKB-UniPathway"/>
</dbReference>
<evidence type="ECO:0000256" key="3">
    <source>
        <dbReference type="ARBA" id="ARBA00005119"/>
    </source>
</evidence>
<feature type="transmembrane region" description="Helical" evidence="19">
    <location>
        <begin position="138"/>
        <end position="158"/>
    </location>
</feature>
<keyword evidence="17" id="KW-1208">Phospholipid metabolism</keyword>
<comment type="catalytic activity">
    <reaction evidence="1 18">
        <text>a 1,2-diacyl-sn-glycero-3-phosphate + CTP + H(+) = a CDP-1,2-diacyl-sn-glycerol + diphosphate</text>
        <dbReference type="Rhea" id="RHEA:16229"/>
        <dbReference type="ChEBI" id="CHEBI:15378"/>
        <dbReference type="ChEBI" id="CHEBI:33019"/>
        <dbReference type="ChEBI" id="CHEBI:37563"/>
        <dbReference type="ChEBI" id="CHEBI:58332"/>
        <dbReference type="ChEBI" id="CHEBI:58608"/>
        <dbReference type="EC" id="2.7.7.41"/>
    </reaction>
</comment>
<dbReference type="EC" id="2.7.7.41" evidence="6 18"/>
<dbReference type="KEGG" id="mei:Msip34_1406"/>
<keyword evidence="16" id="KW-0594">Phospholipid biosynthesis</keyword>
<evidence type="ECO:0000313" key="21">
    <source>
        <dbReference type="Proteomes" id="UP000002743"/>
    </source>
</evidence>
<feature type="transmembrane region" description="Helical" evidence="19">
    <location>
        <begin position="114"/>
        <end position="132"/>
    </location>
</feature>
<keyword evidence="13 19" id="KW-1133">Transmembrane helix</keyword>
<gene>
    <name evidence="20" type="ordered locus">Msip34_1406</name>
</gene>
<dbReference type="GO" id="GO:0005886">
    <property type="term" value="C:plasma membrane"/>
    <property type="evidence" value="ECO:0007669"/>
    <property type="project" value="UniProtKB-SubCell"/>
</dbReference>
<dbReference type="UniPathway" id="UPA00557">
    <property type="reaction ID" value="UER00614"/>
</dbReference>
<evidence type="ECO:0000256" key="13">
    <source>
        <dbReference type="ARBA" id="ARBA00022989"/>
    </source>
</evidence>
<evidence type="ECO:0000256" key="1">
    <source>
        <dbReference type="ARBA" id="ARBA00001698"/>
    </source>
</evidence>
<dbReference type="EMBL" id="CP001674">
    <property type="protein sequence ID" value="ACT50651.1"/>
    <property type="molecule type" value="Genomic_DNA"/>
</dbReference>
<evidence type="ECO:0000256" key="18">
    <source>
        <dbReference type="RuleBase" id="RU003938"/>
    </source>
</evidence>
<sequence length="279" mass="31031">MLKARVLTSLVLIPLFLAALFYLPEVYWALLMLVIITIGAWEWASMNRLGGGQWLYPAVTFAIGLLAVAVTDTSYVFIQQHLLFWGLLASAIFWTFFVPIWLSGRFRIRNQVGVAIIGWVILIPTWLAFVSLHRIQPGLLLALMVAVWIADSAAYFAGKRFGRHKLAPKISPGKTWEGVLGAWLAVSVYGLILCSTLGITPWIILGLWGITVLSIMGDLLESLVKRHAEVKDSGRLLPGHGGVLDRIDGLTSSLPLAAFFIYFPLYYHYAYPLWASVSQ</sequence>
<evidence type="ECO:0000256" key="16">
    <source>
        <dbReference type="ARBA" id="ARBA00023209"/>
    </source>
</evidence>
<dbReference type="STRING" id="582744.Msip34_1406"/>
<evidence type="ECO:0000256" key="6">
    <source>
        <dbReference type="ARBA" id="ARBA00012487"/>
    </source>
</evidence>
<evidence type="ECO:0000256" key="17">
    <source>
        <dbReference type="ARBA" id="ARBA00023264"/>
    </source>
</evidence>
<dbReference type="AlphaFoldDB" id="C6XDM6"/>
<evidence type="ECO:0000256" key="7">
    <source>
        <dbReference type="ARBA" id="ARBA00019373"/>
    </source>
</evidence>
<dbReference type="GO" id="GO:0004605">
    <property type="term" value="F:phosphatidate cytidylyltransferase activity"/>
    <property type="evidence" value="ECO:0007669"/>
    <property type="project" value="UniProtKB-EC"/>
</dbReference>
<evidence type="ECO:0000256" key="8">
    <source>
        <dbReference type="ARBA" id="ARBA00022475"/>
    </source>
</evidence>
<name>C6XDM6_METGS</name>
<keyword evidence="12 18" id="KW-0548">Nucleotidyltransferase</keyword>
<evidence type="ECO:0000313" key="20">
    <source>
        <dbReference type="EMBL" id="ACT50651.1"/>
    </source>
</evidence>
<protein>
    <recommendedName>
        <fullName evidence="7 18">Phosphatidate cytidylyltransferase</fullName>
        <ecNumber evidence="6 18">2.7.7.41</ecNumber>
    </recommendedName>
</protein>
<keyword evidence="9" id="KW-0444">Lipid biosynthesis</keyword>
<comment type="subcellular location">
    <subcellularLocation>
        <location evidence="2">Cell membrane</location>
        <topology evidence="2">Multi-pass membrane protein</topology>
    </subcellularLocation>
</comment>
<dbReference type="InterPro" id="IPR000374">
    <property type="entry name" value="PC_trans"/>
</dbReference>
<reference evidence="20 21" key="2">
    <citation type="journal article" date="2011" name="J. Bacteriol.">
        <title>Genomes of three methylotrophs from a single niche uncover genetic and metabolic divergence of Methylophilaceae.</title>
        <authorList>
            <person name="Lapidus A."/>
            <person name="Clum A."/>
            <person name="Labutti K."/>
            <person name="Kaluzhnaya M.G."/>
            <person name="Lim S."/>
            <person name="Beck D.A."/>
            <person name="Glavina Del Rio T."/>
            <person name="Nolan M."/>
            <person name="Mavromatis K."/>
            <person name="Huntemann M."/>
            <person name="Lucas S."/>
            <person name="Lidstrom M.E."/>
            <person name="Ivanova N."/>
            <person name="Chistoserdova L."/>
        </authorList>
    </citation>
    <scope>NUCLEOTIDE SEQUENCE [LARGE SCALE GENOMIC DNA]</scope>
    <source>
        <strain evidence="20 21">SIP3-4</strain>
    </source>
</reference>
<dbReference type="PROSITE" id="PS01315">
    <property type="entry name" value="CDS"/>
    <property type="match status" value="1"/>
</dbReference>
<dbReference type="HOGENOM" id="CLU_037294_1_2_4"/>
<dbReference type="PANTHER" id="PTHR46382">
    <property type="entry name" value="PHOSPHATIDATE CYTIDYLYLTRANSFERASE"/>
    <property type="match status" value="1"/>
</dbReference>
<keyword evidence="15 19" id="KW-0472">Membrane</keyword>
<dbReference type="eggNOG" id="COG0575">
    <property type="taxonomic scope" value="Bacteria"/>
</dbReference>
<reference evidence="21" key="1">
    <citation type="submission" date="2009-07" db="EMBL/GenBank/DDBJ databases">
        <title>Complete sequence of chromosome of Methylovorus sp. SIP3-4.</title>
        <authorList>
            <person name="Lucas S."/>
            <person name="Copeland A."/>
            <person name="Lapidus A."/>
            <person name="Glavina del Rio T."/>
            <person name="Tice H."/>
            <person name="Bruce D."/>
            <person name="Goodwin L."/>
            <person name="Pitluck S."/>
            <person name="Clum A."/>
            <person name="Larimer F."/>
            <person name="Land M."/>
            <person name="Hauser L."/>
            <person name="Kyrpides N."/>
            <person name="Mikhailova N."/>
            <person name="Kayluzhnaya M."/>
            <person name="Chistoserdova L."/>
        </authorList>
    </citation>
    <scope>NUCLEOTIDE SEQUENCE [LARGE SCALE GENOMIC DNA]</scope>
    <source>
        <strain evidence="21">SIP3-4</strain>
    </source>
</reference>
<evidence type="ECO:0000256" key="12">
    <source>
        <dbReference type="ARBA" id="ARBA00022695"/>
    </source>
</evidence>
<evidence type="ECO:0000256" key="9">
    <source>
        <dbReference type="ARBA" id="ARBA00022516"/>
    </source>
</evidence>
<evidence type="ECO:0000256" key="5">
    <source>
        <dbReference type="ARBA" id="ARBA00010185"/>
    </source>
</evidence>
<evidence type="ECO:0000256" key="11">
    <source>
        <dbReference type="ARBA" id="ARBA00022692"/>
    </source>
</evidence>
<dbReference type="OrthoDB" id="9799199at2"/>
<evidence type="ECO:0000256" key="2">
    <source>
        <dbReference type="ARBA" id="ARBA00004651"/>
    </source>
</evidence>
<comment type="pathway">
    <text evidence="4">Lipid metabolism.</text>
</comment>
<evidence type="ECO:0000256" key="19">
    <source>
        <dbReference type="SAM" id="Phobius"/>
    </source>
</evidence>
<feature type="transmembrane region" description="Helical" evidence="19">
    <location>
        <begin position="179"/>
        <end position="199"/>
    </location>
</feature>
<feature type="transmembrane region" description="Helical" evidence="19">
    <location>
        <begin position="83"/>
        <end position="102"/>
    </location>
</feature>
<accession>C6XDM6</accession>